<protein>
    <submittedName>
        <fullName evidence="1">Uncharacterized protein</fullName>
    </submittedName>
</protein>
<accession>A0ACC2ASJ5</accession>
<reference evidence="2" key="1">
    <citation type="journal article" date="2024" name="Proc. Natl. Acad. Sci. U.S.A.">
        <title>Extraordinary preservation of gene collinearity over three hundred million years revealed in homosporous lycophytes.</title>
        <authorList>
            <person name="Li C."/>
            <person name="Wickell D."/>
            <person name="Kuo L.Y."/>
            <person name="Chen X."/>
            <person name="Nie B."/>
            <person name="Liao X."/>
            <person name="Peng D."/>
            <person name="Ji J."/>
            <person name="Jenkins J."/>
            <person name="Williams M."/>
            <person name="Shu S."/>
            <person name="Plott C."/>
            <person name="Barry K."/>
            <person name="Rajasekar S."/>
            <person name="Grimwood J."/>
            <person name="Han X."/>
            <person name="Sun S."/>
            <person name="Hou Z."/>
            <person name="He W."/>
            <person name="Dai G."/>
            <person name="Sun C."/>
            <person name="Schmutz J."/>
            <person name="Leebens-Mack J.H."/>
            <person name="Li F.W."/>
            <person name="Wang L."/>
        </authorList>
    </citation>
    <scope>NUCLEOTIDE SEQUENCE [LARGE SCALE GENOMIC DNA]</scope>
    <source>
        <strain evidence="2">cv. PW_Plant_1</strain>
    </source>
</reference>
<evidence type="ECO:0000313" key="2">
    <source>
        <dbReference type="Proteomes" id="UP001162992"/>
    </source>
</evidence>
<comment type="caution">
    <text evidence="1">The sequence shown here is derived from an EMBL/GenBank/DDBJ whole genome shotgun (WGS) entry which is preliminary data.</text>
</comment>
<name>A0ACC2ASJ5_DIPCM</name>
<gene>
    <name evidence="1" type="ORF">O6H91_19G008600</name>
</gene>
<proteinExistence type="predicted"/>
<dbReference type="Proteomes" id="UP001162992">
    <property type="component" value="Chromosome 19"/>
</dbReference>
<evidence type="ECO:0000313" key="1">
    <source>
        <dbReference type="EMBL" id="KAJ7520511.1"/>
    </source>
</evidence>
<organism evidence="1 2">
    <name type="scientific">Diphasiastrum complanatum</name>
    <name type="common">Issler's clubmoss</name>
    <name type="synonym">Lycopodium complanatum</name>
    <dbReference type="NCBI Taxonomy" id="34168"/>
    <lineage>
        <taxon>Eukaryota</taxon>
        <taxon>Viridiplantae</taxon>
        <taxon>Streptophyta</taxon>
        <taxon>Embryophyta</taxon>
        <taxon>Tracheophyta</taxon>
        <taxon>Lycopodiopsida</taxon>
        <taxon>Lycopodiales</taxon>
        <taxon>Lycopodiaceae</taxon>
        <taxon>Lycopodioideae</taxon>
        <taxon>Diphasiastrum</taxon>
    </lineage>
</organism>
<sequence length="614" mass="67971">MHNSWGGSFEISNDQSEETDKYGNLEHDGHLVDYSSMDRTKHSWLLGEDKWKSNKYVDLGCILCSKKLLKGITFLVIVCMLVAGIIFLIVKTTPKKHHVLPPSEDNYTLALRKALLFFNAQKSGHLPPSNNISYRGNSALSDGLMSTPPVDLVGGYYDSGDNIKFNFPAAFTITMLSWSVIEYSAKYEAAGELEHVQDLIQWGADYLLKTFKSSAQSVDIIYAQVGQGVNKTSEDLNDLTCWERPESMDYPRPVSEVQAGSDLAGEMAAALAAASIVFRGRSHYARTLVDAAAQLFKMARDRRGIYTKSATDAAFFYNSSGYWDEFIWGGAWLYFATGNTTYLNIATKQGIADHALASNSSIPSYGVFSWDNKLPGAQVLLTRLKLLQSPGYPYETVLDEFNTESNDIMCSYLPYYHKFPRTAGGLILLEPKRSAPLQNAATIAFLAALYADYLSAADVPGWYCGPTFYSVDTLRNFSKSQIDYILGKNPQNMSYMVGFGNKYPLYVHHRASSIPYDHKTYTCKGGFDRWFHNHKPNPNVLEGAMMGGPDRNDHYTDTRAYNHTQPTIAGNAGLVAALVALSEKGTQGVDAQGLFAAIPPNFPPPSPPTPPWTP</sequence>
<dbReference type="EMBL" id="CM055110">
    <property type="protein sequence ID" value="KAJ7520511.1"/>
    <property type="molecule type" value="Genomic_DNA"/>
</dbReference>
<keyword evidence="2" id="KW-1185">Reference proteome</keyword>